<protein>
    <recommendedName>
        <fullName evidence="1">Stomatal closure-related actin-binding protein coiled-coil domain-containing protein</fullName>
    </recommendedName>
</protein>
<comment type="caution">
    <text evidence="2">The sequence shown here is derived from an EMBL/GenBank/DDBJ whole genome shotgun (WGS) entry which is preliminary data.</text>
</comment>
<dbReference type="InterPro" id="IPR032009">
    <property type="entry name" value="SCAB_CC"/>
</dbReference>
<accession>A0AAN9XPQ7</accession>
<evidence type="ECO:0000313" key="3">
    <source>
        <dbReference type="Proteomes" id="UP001386955"/>
    </source>
</evidence>
<name>A0AAN9XPQ7_PSOTE</name>
<dbReference type="GO" id="GO:0007015">
    <property type="term" value="P:actin filament organization"/>
    <property type="evidence" value="ECO:0007669"/>
    <property type="project" value="InterPro"/>
</dbReference>
<dbReference type="Proteomes" id="UP001386955">
    <property type="component" value="Unassembled WGS sequence"/>
</dbReference>
<dbReference type="PANTHER" id="PTHR31172:SF3">
    <property type="entry name" value="STOMATAL CLOSURE-RELATED ACTIN-BINDING PROTEIN 1"/>
    <property type="match status" value="1"/>
</dbReference>
<dbReference type="InterPro" id="IPR039640">
    <property type="entry name" value="SCAB"/>
</dbReference>
<dbReference type="PANTHER" id="PTHR31172">
    <property type="entry name" value="STOMATAL CLOSURE-RELATED ACTIN-BINDING PROTEIN 1"/>
    <property type="match status" value="1"/>
</dbReference>
<dbReference type="GO" id="GO:0003779">
    <property type="term" value="F:actin binding"/>
    <property type="evidence" value="ECO:0007669"/>
    <property type="project" value="InterPro"/>
</dbReference>
<sequence length="180" mass="20181">MKRYLLDCGFFQAVVDLSLDSGSLRCIYQCCEIFHNSVMHSPGSGYNQLSVCLSQPCVVLHSVVQNFLGFASLQHISDSYGIFHRSLWEFTGLWILARLSQACGDYHFAGLADRFPESANDIKAMAMVGSSFRCDLLASEDAKKLVNEVRAFAGFEIENTRAAVQRVEEALREHERMSRA</sequence>
<evidence type="ECO:0000259" key="1">
    <source>
        <dbReference type="Pfam" id="PF16712"/>
    </source>
</evidence>
<organism evidence="2 3">
    <name type="scientific">Psophocarpus tetragonolobus</name>
    <name type="common">Winged bean</name>
    <name type="synonym">Dolichos tetragonolobus</name>
    <dbReference type="NCBI Taxonomy" id="3891"/>
    <lineage>
        <taxon>Eukaryota</taxon>
        <taxon>Viridiplantae</taxon>
        <taxon>Streptophyta</taxon>
        <taxon>Embryophyta</taxon>
        <taxon>Tracheophyta</taxon>
        <taxon>Spermatophyta</taxon>
        <taxon>Magnoliopsida</taxon>
        <taxon>eudicotyledons</taxon>
        <taxon>Gunneridae</taxon>
        <taxon>Pentapetalae</taxon>
        <taxon>rosids</taxon>
        <taxon>fabids</taxon>
        <taxon>Fabales</taxon>
        <taxon>Fabaceae</taxon>
        <taxon>Papilionoideae</taxon>
        <taxon>50 kb inversion clade</taxon>
        <taxon>NPAAA clade</taxon>
        <taxon>indigoferoid/millettioid clade</taxon>
        <taxon>Phaseoleae</taxon>
        <taxon>Psophocarpus</taxon>
    </lineage>
</organism>
<dbReference type="AlphaFoldDB" id="A0AAN9XPQ7"/>
<dbReference type="EMBL" id="JAYMYS010000003">
    <property type="protein sequence ID" value="KAK7400987.1"/>
    <property type="molecule type" value="Genomic_DNA"/>
</dbReference>
<gene>
    <name evidence="2" type="ORF">VNO78_12296</name>
</gene>
<keyword evidence="3" id="KW-1185">Reference proteome</keyword>
<evidence type="ECO:0000313" key="2">
    <source>
        <dbReference type="EMBL" id="KAK7400987.1"/>
    </source>
</evidence>
<dbReference type="Pfam" id="PF16712">
    <property type="entry name" value="SCAB_CC"/>
    <property type="match status" value="1"/>
</dbReference>
<proteinExistence type="predicted"/>
<dbReference type="GO" id="GO:0010119">
    <property type="term" value="P:regulation of stomatal movement"/>
    <property type="evidence" value="ECO:0007669"/>
    <property type="project" value="InterPro"/>
</dbReference>
<reference evidence="2 3" key="1">
    <citation type="submission" date="2024-01" db="EMBL/GenBank/DDBJ databases">
        <title>The genomes of 5 underutilized Papilionoideae crops provide insights into root nodulation and disease resistanc.</title>
        <authorList>
            <person name="Jiang F."/>
        </authorList>
    </citation>
    <scope>NUCLEOTIDE SEQUENCE [LARGE SCALE GENOMIC DNA]</scope>
    <source>
        <strain evidence="2">DUOXIRENSHENG_FW03</strain>
        <tissue evidence="2">Leaves</tissue>
    </source>
</reference>
<feature type="domain" description="Stomatal closure-related actin-binding protein coiled-coil" evidence="1">
    <location>
        <begin position="137"/>
        <end position="180"/>
    </location>
</feature>